<proteinExistence type="predicted"/>
<evidence type="ECO:0000313" key="2">
    <source>
        <dbReference type="WBParaSite" id="RSKR_0000772600.1"/>
    </source>
</evidence>
<organism evidence="1 2">
    <name type="scientific">Rhabditophanes sp. KR3021</name>
    <dbReference type="NCBI Taxonomy" id="114890"/>
    <lineage>
        <taxon>Eukaryota</taxon>
        <taxon>Metazoa</taxon>
        <taxon>Ecdysozoa</taxon>
        <taxon>Nematoda</taxon>
        <taxon>Chromadorea</taxon>
        <taxon>Rhabditida</taxon>
        <taxon>Tylenchina</taxon>
        <taxon>Panagrolaimomorpha</taxon>
        <taxon>Strongyloidoidea</taxon>
        <taxon>Alloionematidae</taxon>
        <taxon>Rhabditophanes</taxon>
    </lineage>
</organism>
<protein>
    <submittedName>
        <fullName evidence="2">Ricin B-type lectin domain-containing protein</fullName>
    </submittedName>
</protein>
<accession>A0AC35U4Z8</accession>
<reference evidence="2" key="1">
    <citation type="submission" date="2016-11" db="UniProtKB">
        <authorList>
            <consortium name="WormBaseParasite"/>
        </authorList>
    </citation>
    <scope>IDENTIFICATION</scope>
    <source>
        <strain evidence="2">KR3021</strain>
    </source>
</reference>
<name>A0AC35U4Z8_9BILA</name>
<dbReference type="Proteomes" id="UP000095286">
    <property type="component" value="Unplaced"/>
</dbReference>
<sequence>MLANSYRAAVTAFVVLAIASVGNAQTNVGFSCDTTKLQYCTNLFITHTAWPMTAGKAWQDYTQIDNFFTYTLLAGAPGYYDGLLLGCNGFEQLYSCLGLQNRGCLSVPARLAAGDSPVNAYGIGGVMNKLLFECGAGLFTLTNDNALTCVQNVFIGYRQALTQCQNTYLANTEHDTINGCQYTTDLINCYTAPFTMAGCRRENKSDQWWACETQLNYARGQFPLCDIHCDLQNGPSGHHNYLQTNYKFENEQHHFKMPNIWKQVNDEWKFVEQEQWYTN</sequence>
<evidence type="ECO:0000313" key="1">
    <source>
        <dbReference type="Proteomes" id="UP000095286"/>
    </source>
</evidence>
<dbReference type="WBParaSite" id="RSKR_0000772600.1">
    <property type="protein sequence ID" value="RSKR_0000772600.1"/>
    <property type="gene ID" value="RSKR_0000772600"/>
</dbReference>